<keyword evidence="2" id="KW-1185">Reference proteome</keyword>
<comment type="caution">
    <text evidence="1">The sequence shown here is derived from an EMBL/GenBank/DDBJ whole genome shotgun (WGS) entry which is preliminary data.</text>
</comment>
<evidence type="ECO:0000313" key="1">
    <source>
        <dbReference type="EMBL" id="EKF86000.1"/>
    </source>
</evidence>
<name>K2RTA2_METFP</name>
<reference evidence="1 2" key="1">
    <citation type="journal article" date="2012" name="J. Bacteriol.">
        <title>Draft genome sequence of Methanobacterium formicicum DSM 3637, an archaebacterium isolated from the methane producer amoeba Pelomyxa palustris.</title>
        <authorList>
            <person name="Gutierrez G."/>
        </authorList>
    </citation>
    <scope>NUCLEOTIDE SEQUENCE [LARGE SCALE GENOMIC DNA]</scope>
    <source>
        <strain evidence="2">DSM 3637 / PP1</strain>
    </source>
</reference>
<gene>
    <name evidence="1" type="ORF">A994_05921</name>
</gene>
<dbReference type="EMBL" id="AMPO01000004">
    <property type="protein sequence ID" value="EKF86000.1"/>
    <property type="molecule type" value="Genomic_DNA"/>
</dbReference>
<accession>K2RTA2</accession>
<proteinExistence type="predicted"/>
<sequence>MIKMNEIRPIKLIFKYESFNEGYSFSLKWEDKGLIIKQLSKNQSQNSNQNQNQIIEHDQNQNHNQNQSINQSLNHNQNEQKIIPSNEEWEDFWYYLDEIKIWDWYEDYRVTCRDSCVEDDEWEVDIVFGDIKVESHGANSYPPTFREFLKAIEELTGILIEFIQQD</sequence>
<dbReference type="Proteomes" id="UP000007360">
    <property type="component" value="Unassembled WGS sequence"/>
</dbReference>
<evidence type="ECO:0000313" key="2">
    <source>
        <dbReference type="Proteomes" id="UP000007360"/>
    </source>
</evidence>
<organism evidence="1 2">
    <name type="scientific">Methanobacterium formicicum (strain DSM 3637 / PP1)</name>
    <dbReference type="NCBI Taxonomy" id="1204725"/>
    <lineage>
        <taxon>Archaea</taxon>
        <taxon>Methanobacteriati</taxon>
        <taxon>Methanobacteriota</taxon>
        <taxon>Methanomada group</taxon>
        <taxon>Methanobacteria</taxon>
        <taxon>Methanobacteriales</taxon>
        <taxon>Methanobacteriaceae</taxon>
        <taxon>Methanobacterium</taxon>
    </lineage>
</organism>
<protein>
    <submittedName>
        <fullName evidence="1">Uncharacterized protein</fullName>
    </submittedName>
</protein>
<dbReference type="AlphaFoldDB" id="K2RTA2"/>
<dbReference type="PATRIC" id="fig|1204725.3.peg.1191"/>